<proteinExistence type="inferred from homology"/>
<gene>
    <name evidence="4" type="ORF">TSYNT_6328</name>
</gene>
<dbReference type="GO" id="GO:0000166">
    <property type="term" value="F:nucleotide binding"/>
    <property type="evidence" value="ECO:0007669"/>
    <property type="project" value="InterPro"/>
</dbReference>
<dbReference type="RefSeq" id="WP_059032235.1">
    <property type="nucleotide sequence ID" value="NZ_DF977000.1"/>
</dbReference>
<accession>A0A0U9HLJ1</accession>
<dbReference type="InterPro" id="IPR036291">
    <property type="entry name" value="NAD(P)-bd_dom_sf"/>
</dbReference>
<reference evidence="4" key="1">
    <citation type="journal article" date="2016" name="Genome Announc.">
        <title>Draft Genome Sequence of the Syntrophic Lactate-Degrading Bacterium Tepidanaerobacter syntrophicus JLT.</title>
        <authorList>
            <person name="Matsuura N."/>
            <person name="Ohashi A."/>
            <person name="Tourlousse D.M."/>
            <person name="Sekiguchi Y."/>
        </authorList>
    </citation>
    <scope>NUCLEOTIDE SEQUENCE [LARGE SCALE GENOMIC DNA]</scope>
    <source>
        <strain evidence="4">JL</strain>
    </source>
</reference>
<dbReference type="Pfam" id="PF02894">
    <property type="entry name" value="GFO_IDH_MocA_C"/>
    <property type="match status" value="1"/>
</dbReference>
<dbReference type="InterPro" id="IPR004104">
    <property type="entry name" value="Gfo/Idh/MocA-like_OxRdtase_C"/>
</dbReference>
<comment type="similarity">
    <text evidence="1">Belongs to the Gfo/Idh/MocA family.</text>
</comment>
<evidence type="ECO:0000259" key="2">
    <source>
        <dbReference type="Pfam" id="PF01408"/>
    </source>
</evidence>
<evidence type="ECO:0000313" key="4">
    <source>
        <dbReference type="EMBL" id="GAQ24943.1"/>
    </source>
</evidence>
<feature type="domain" description="Gfo/Idh/MocA-like oxidoreductase C-terminal" evidence="3">
    <location>
        <begin position="135"/>
        <end position="327"/>
    </location>
</feature>
<dbReference type="SUPFAM" id="SSF51735">
    <property type="entry name" value="NAD(P)-binding Rossmann-fold domains"/>
    <property type="match status" value="1"/>
</dbReference>
<sequence>MKEIVNFAIIGLGSISTTHIAALKEIDEANLVAVYDRTIEKAKKVAAMENVKGYSDIDLLLKNEDIDAVIILTASGLHADLGIKAAQAKKHVIVEKPIDINVNKARDLIEHCKRNNVKLSCIFQHRFDSDILNLKKAIDENKLGKLNSGCCHTKWFRPQEYYNEVAWRGSRELGGGALINQGIHQLDLFQYLMGDVEEVYGYAETLAHVDIDAEDVAMAVLKFKNGAIGILEANVCAYPGFNTRIDISGNDGTVILENNTVKQWKLRNGEEYAGSETVFPHKIQLQDIVSAIKENREPAVNGEEALKSLILVDAIYKSSTTGKPIKVNYNT</sequence>
<dbReference type="AlphaFoldDB" id="A0A0U9HLJ1"/>
<dbReference type="Gene3D" id="3.30.360.10">
    <property type="entry name" value="Dihydrodipicolinate Reductase, domain 2"/>
    <property type="match status" value="1"/>
</dbReference>
<dbReference type="Pfam" id="PF01408">
    <property type="entry name" value="GFO_IDH_MocA"/>
    <property type="match status" value="1"/>
</dbReference>
<dbReference type="OrthoDB" id="240873at2"/>
<feature type="domain" description="Gfo/Idh/MocA-like oxidoreductase N-terminal" evidence="2">
    <location>
        <begin position="5"/>
        <end position="121"/>
    </location>
</feature>
<dbReference type="Gene3D" id="3.40.50.720">
    <property type="entry name" value="NAD(P)-binding Rossmann-like Domain"/>
    <property type="match status" value="1"/>
</dbReference>
<organism evidence="4">
    <name type="scientific">Tepidanaerobacter syntrophicus</name>
    <dbReference type="NCBI Taxonomy" id="224999"/>
    <lineage>
        <taxon>Bacteria</taxon>
        <taxon>Bacillati</taxon>
        <taxon>Bacillota</taxon>
        <taxon>Clostridia</taxon>
        <taxon>Thermosediminibacterales</taxon>
        <taxon>Tepidanaerobacteraceae</taxon>
        <taxon>Tepidanaerobacter</taxon>
    </lineage>
</organism>
<name>A0A0U9HLJ1_9FIRM</name>
<dbReference type="Proteomes" id="UP000062160">
    <property type="component" value="Unassembled WGS sequence"/>
</dbReference>
<keyword evidence="5" id="KW-1185">Reference proteome</keyword>
<protein>
    <submittedName>
        <fullName evidence="4">Dehydrogenase</fullName>
    </submittedName>
</protein>
<dbReference type="InterPro" id="IPR000683">
    <property type="entry name" value="Gfo/Idh/MocA-like_OxRdtase_N"/>
</dbReference>
<dbReference type="EMBL" id="DF977000">
    <property type="protein sequence ID" value="GAQ24943.1"/>
    <property type="molecule type" value="Genomic_DNA"/>
</dbReference>
<dbReference type="SUPFAM" id="SSF55347">
    <property type="entry name" value="Glyceraldehyde-3-phosphate dehydrogenase-like, C-terminal domain"/>
    <property type="match status" value="1"/>
</dbReference>
<evidence type="ECO:0000256" key="1">
    <source>
        <dbReference type="ARBA" id="ARBA00010928"/>
    </source>
</evidence>
<evidence type="ECO:0000259" key="3">
    <source>
        <dbReference type="Pfam" id="PF02894"/>
    </source>
</evidence>
<dbReference type="PANTHER" id="PTHR43249:SF1">
    <property type="entry name" value="D-GLUCOSIDE 3-DEHYDROGENASE"/>
    <property type="match status" value="1"/>
</dbReference>
<dbReference type="STRING" id="224999.GCA_001485475_00952"/>
<dbReference type="PANTHER" id="PTHR43249">
    <property type="entry name" value="UDP-N-ACETYL-2-AMINO-2-DEOXY-D-GLUCURONATE OXIDASE"/>
    <property type="match status" value="1"/>
</dbReference>
<dbReference type="InterPro" id="IPR052515">
    <property type="entry name" value="Gfo/Idh/MocA_Oxidoreductase"/>
</dbReference>
<evidence type="ECO:0000313" key="5">
    <source>
        <dbReference type="Proteomes" id="UP000062160"/>
    </source>
</evidence>